<organism evidence="1 2">
    <name type="scientific">Turneriella parva (strain ATCC BAA-1111 / DSM 21527 / NCTC 11395 / H)</name>
    <name type="common">Leptospira parva</name>
    <dbReference type="NCBI Taxonomy" id="869212"/>
    <lineage>
        <taxon>Bacteria</taxon>
        <taxon>Pseudomonadati</taxon>
        <taxon>Spirochaetota</taxon>
        <taxon>Spirochaetia</taxon>
        <taxon>Leptospirales</taxon>
        <taxon>Leptospiraceae</taxon>
        <taxon>Turneriella</taxon>
    </lineage>
</organism>
<dbReference type="EMBL" id="CP002959">
    <property type="protein sequence ID" value="AFM11428.1"/>
    <property type="molecule type" value="Genomic_DNA"/>
</dbReference>
<keyword evidence="2" id="KW-1185">Reference proteome</keyword>
<sequence>MATIEMTFALSAPARRALAHLPSVRSLEFIADRFFDKVQNERYRNFAVEPVYYTSPHGHRLARSGVQRPRGEKLQGTRATLTIKTLRGMKRLQQRGLSLTWQLEEILYFAFTQGFLPALRETPSPHP</sequence>
<protein>
    <submittedName>
        <fullName evidence="1">Uncharacterized protein</fullName>
    </submittedName>
</protein>
<gene>
    <name evidence="1" type="ordered locus">Turpa_0777</name>
</gene>
<evidence type="ECO:0000313" key="2">
    <source>
        <dbReference type="Proteomes" id="UP000006048"/>
    </source>
</evidence>
<dbReference type="AlphaFoldDB" id="I4B2C1"/>
<dbReference type="HOGENOM" id="CLU_1969575_0_0_12"/>
<dbReference type="STRING" id="869212.Turpa_0777"/>
<evidence type="ECO:0000313" key="1">
    <source>
        <dbReference type="EMBL" id="AFM11428.1"/>
    </source>
</evidence>
<proteinExistence type="predicted"/>
<name>I4B2C1_TURPD</name>
<dbReference type="KEGG" id="tpx:Turpa_0777"/>
<dbReference type="Proteomes" id="UP000006048">
    <property type="component" value="Chromosome"/>
</dbReference>
<accession>I4B2C1</accession>
<reference evidence="1 2" key="1">
    <citation type="submission" date="2012-06" db="EMBL/GenBank/DDBJ databases">
        <title>The complete chromosome of genome of Turneriella parva DSM 21527.</title>
        <authorList>
            <consortium name="US DOE Joint Genome Institute (JGI-PGF)"/>
            <person name="Lucas S."/>
            <person name="Han J."/>
            <person name="Lapidus A."/>
            <person name="Bruce D."/>
            <person name="Goodwin L."/>
            <person name="Pitluck S."/>
            <person name="Peters L."/>
            <person name="Kyrpides N."/>
            <person name="Mavromatis K."/>
            <person name="Ivanova N."/>
            <person name="Mikhailova N."/>
            <person name="Chertkov O."/>
            <person name="Detter J.C."/>
            <person name="Tapia R."/>
            <person name="Han C."/>
            <person name="Land M."/>
            <person name="Hauser L."/>
            <person name="Markowitz V."/>
            <person name="Cheng J.-F."/>
            <person name="Hugenholtz P."/>
            <person name="Woyke T."/>
            <person name="Wu D."/>
            <person name="Gronow S."/>
            <person name="Wellnitz S."/>
            <person name="Brambilla E."/>
            <person name="Klenk H.-P."/>
            <person name="Eisen J.A."/>
        </authorList>
    </citation>
    <scope>NUCLEOTIDE SEQUENCE [LARGE SCALE GENOMIC DNA]</scope>
    <source>
        <strain evidence="2">ATCC BAA-1111 / DSM 21527 / NCTC 11395 / H</strain>
    </source>
</reference>
<dbReference type="RefSeq" id="WP_014801946.1">
    <property type="nucleotide sequence ID" value="NC_018020.1"/>
</dbReference>